<evidence type="ECO:0000313" key="2">
    <source>
        <dbReference type="EMBL" id="ABE55342.1"/>
    </source>
</evidence>
<evidence type="ECO:0000256" key="1">
    <source>
        <dbReference type="SAM" id="SignalP"/>
    </source>
</evidence>
<dbReference type="AlphaFoldDB" id="Q12MI4"/>
<dbReference type="KEGG" id="sdn:Sden_2060"/>
<name>Q12MI4_SHEDO</name>
<sequence length="210" mass="24276">MKRLLFIFLMLTGCTSFHSNWVTSTYGLTPHNKKQYGYIKSGHEYKPVLNVGDNIYLKFDTPMAQKDNLSNSSCDNGYRSIVVWIWSKEDIFINREKILIINKGSIVSVDKVDVWRNGEFIPLNASDAIEVIGNDSVGDTLVTLWENNKIPQLVKSQGLNYYNFYLNLNSPIICSDDFELTLKYKNTPDSLEMVMPTIYFTPTEYQRFHK</sequence>
<reference evidence="2 3" key="1">
    <citation type="submission" date="2006-03" db="EMBL/GenBank/DDBJ databases">
        <title>Complete sequence of Shewanella denitrificans OS217.</title>
        <authorList>
            <consortium name="US DOE Joint Genome Institute"/>
            <person name="Copeland A."/>
            <person name="Lucas S."/>
            <person name="Lapidus A."/>
            <person name="Barry K."/>
            <person name="Detter J.C."/>
            <person name="Glavina del Rio T."/>
            <person name="Hammon N."/>
            <person name="Israni S."/>
            <person name="Dalin E."/>
            <person name="Tice H."/>
            <person name="Pitluck S."/>
            <person name="Brettin T."/>
            <person name="Bruce D."/>
            <person name="Han C."/>
            <person name="Tapia R."/>
            <person name="Gilna P."/>
            <person name="Kiss H."/>
            <person name="Schmutz J."/>
            <person name="Larimer F."/>
            <person name="Land M."/>
            <person name="Hauser L."/>
            <person name="Kyrpides N."/>
            <person name="Lykidis A."/>
            <person name="Richardson P."/>
        </authorList>
    </citation>
    <scope>NUCLEOTIDE SEQUENCE [LARGE SCALE GENOMIC DNA]</scope>
    <source>
        <strain evidence="3">OS217 / ATCC BAA-1090 / DSM 15013</strain>
    </source>
</reference>
<evidence type="ECO:0008006" key="4">
    <source>
        <dbReference type="Google" id="ProtNLM"/>
    </source>
</evidence>
<dbReference type="RefSeq" id="WP_011496498.1">
    <property type="nucleotide sequence ID" value="NC_007954.1"/>
</dbReference>
<keyword evidence="3" id="KW-1185">Reference proteome</keyword>
<feature type="signal peptide" evidence="1">
    <location>
        <begin position="1"/>
        <end position="19"/>
    </location>
</feature>
<dbReference type="EMBL" id="CP000302">
    <property type="protein sequence ID" value="ABE55342.1"/>
    <property type="molecule type" value="Genomic_DNA"/>
</dbReference>
<dbReference type="Proteomes" id="UP000001982">
    <property type="component" value="Chromosome"/>
</dbReference>
<proteinExistence type="predicted"/>
<organism evidence="2 3">
    <name type="scientific">Shewanella denitrificans (strain OS217 / ATCC BAA-1090 / DSM 15013)</name>
    <dbReference type="NCBI Taxonomy" id="318161"/>
    <lineage>
        <taxon>Bacteria</taxon>
        <taxon>Pseudomonadati</taxon>
        <taxon>Pseudomonadota</taxon>
        <taxon>Gammaproteobacteria</taxon>
        <taxon>Alteromonadales</taxon>
        <taxon>Shewanellaceae</taxon>
        <taxon>Shewanella</taxon>
    </lineage>
</organism>
<protein>
    <recommendedName>
        <fullName evidence="4">Lipoprotein</fullName>
    </recommendedName>
</protein>
<dbReference type="HOGENOM" id="CLU_1309411_0_0_6"/>
<evidence type="ECO:0000313" key="3">
    <source>
        <dbReference type="Proteomes" id="UP000001982"/>
    </source>
</evidence>
<feature type="chain" id="PRO_5004181307" description="Lipoprotein" evidence="1">
    <location>
        <begin position="20"/>
        <end position="210"/>
    </location>
</feature>
<gene>
    <name evidence="2" type="ordered locus">Sden_2060</name>
</gene>
<accession>Q12MI4</accession>
<keyword evidence="1" id="KW-0732">Signal</keyword>